<reference evidence="6" key="1">
    <citation type="submission" date="2023-05" db="EMBL/GenBank/DDBJ databases">
        <authorList>
            <person name="Zhang X."/>
        </authorList>
    </citation>
    <scope>NUCLEOTIDE SEQUENCE</scope>
    <source>
        <strain evidence="6">YF14B1</strain>
    </source>
</reference>
<dbReference type="PROSITE" id="PS50122">
    <property type="entry name" value="CHEB"/>
    <property type="match status" value="1"/>
</dbReference>
<organism evidence="6 7">
    <name type="scientific">Xanthocytophaga flava</name>
    <dbReference type="NCBI Taxonomy" id="3048013"/>
    <lineage>
        <taxon>Bacteria</taxon>
        <taxon>Pseudomonadati</taxon>
        <taxon>Bacteroidota</taxon>
        <taxon>Cytophagia</taxon>
        <taxon>Cytophagales</taxon>
        <taxon>Rhodocytophagaceae</taxon>
        <taxon>Xanthocytophaga</taxon>
    </lineage>
</organism>
<evidence type="ECO:0000313" key="7">
    <source>
        <dbReference type="Proteomes" id="UP001241110"/>
    </source>
</evidence>
<dbReference type="Proteomes" id="UP001241110">
    <property type="component" value="Unassembled WGS sequence"/>
</dbReference>
<dbReference type="Pfam" id="PF01339">
    <property type="entry name" value="CheB_methylest"/>
    <property type="match status" value="1"/>
</dbReference>
<name>A0AAE3QNK1_9BACT</name>
<comment type="catalytic activity">
    <reaction evidence="3">
        <text>[protein]-L-glutamate 5-O-methyl ester + H2O = L-glutamyl-[protein] + methanol + H(+)</text>
        <dbReference type="Rhea" id="RHEA:23236"/>
        <dbReference type="Rhea" id="RHEA-COMP:10208"/>
        <dbReference type="Rhea" id="RHEA-COMP:10311"/>
        <dbReference type="ChEBI" id="CHEBI:15377"/>
        <dbReference type="ChEBI" id="CHEBI:15378"/>
        <dbReference type="ChEBI" id="CHEBI:17790"/>
        <dbReference type="ChEBI" id="CHEBI:29973"/>
        <dbReference type="ChEBI" id="CHEBI:82795"/>
        <dbReference type="EC" id="3.1.1.61"/>
    </reaction>
</comment>
<dbReference type="PANTHER" id="PTHR42872:SF6">
    <property type="entry name" value="PROTEIN-GLUTAMATE METHYLESTERASE_PROTEIN-GLUTAMINE GLUTAMINASE"/>
    <property type="match status" value="1"/>
</dbReference>
<dbReference type="GO" id="GO:0005737">
    <property type="term" value="C:cytoplasm"/>
    <property type="evidence" value="ECO:0007669"/>
    <property type="project" value="InterPro"/>
</dbReference>
<dbReference type="EMBL" id="JASJOS010000002">
    <property type="protein sequence ID" value="MDJ1479994.1"/>
    <property type="molecule type" value="Genomic_DNA"/>
</dbReference>
<comment type="caution">
    <text evidence="6">The sequence shown here is derived from an EMBL/GenBank/DDBJ whole genome shotgun (WGS) entry which is preliminary data.</text>
</comment>
<dbReference type="CDD" id="cd16434">
    <property type="entry name" value="CheB-CheR_fusion"/>
    <property type="match status" value="1"/>
</dbReference>
<evidence type="ECO:0000256" key="4">
    <source>
        <dbReference type="PROSITE-ProRule" id="PRU00050"/>
    </source>
</evidence>
<dbReference type="Gene3D" id="3.40.50.180">
    <property type="entry name" value="Methylesterase CheB, C-terminal domain"/>
    <property type="match status" value="1"/>
</dbReference>
<evidence type="ECO:0000256" key="1">
    <source>
        <dbReference type="ARBA" id="ARBA00022801"/>
    </source>
</evidence>
<evidence type="ECO:0000313" key="6">
    <source>
        <dbReference type="EMBL" id="MDJ1479994.1"/>
    </source>
</evidence>
<evidence type="ECO:0000256" key="3">
    <source>
        <dbReference type="ARBA" id="ARBA00048267"/>
    </source>
</evidence>
<keyword evidence="1 4" id="KW-0378">Hydrolase</keyword>
<feature type="active site" evidence="4">
    <location>
        <position position="42"/>
    </location>
</feature>
<dbReference type="RefSeq" id="WP_313976564.1">
    <property type="nucleotide sequence ID" value="NZ_JASJOS010000002.1"/>
</dbReference>
<proteinExistence type="predicted"/>
<dbReference type="GO" id="GO:0008984">
    <property type="term" value="F:protein-glutamate methylesterase activity"/>
    <property type="evidence" value="ECO:0007669"/>
    <property type="project" value="UniProtKB-EC"/>
</dbReference>
<feature type="domain" description="CheB-type methylesterase" evidence="5">
    <location>
        <begin position="3"/>
        <end position="189"/>
    </location>
</feature>
<dbReference type="EC" id="3.1.1.61" evidence="2"/>
<gene>
    <name evidence="6" type="ORF">QNI16_05810</name>
</gene>
<dbReference type="SUPFAM" id="SSF52738">
    <property type="entry name" value="Methylesterase CheB, C-terminal domain"/>
    <property type="match status" value="1"/>
</dbReference>
<sequence>MNKTTSYPIVGIGFSAGGIEALQTFLANLPNPTGASFVIIPHLSAQNESQLDKVLKRYTHLQIHWITDHVIPQPECAYLLPPGKQLDFQAEAFLLKPRLAEQKINHMIDLGFAALAQAFQRRVIGIVLSGMGNDGLTGARAIEQQGGIVLVQNPETAQFQSMPKSIISHDHPDMVATPKELAGILIRML</sequence>
<dbReference type="AlphaFoldDB" id="A0AAE3QNK1"/>
<keyword evidence="4" id="KW-0145">Chemotaxis</keyword>
<feature type="active site" evidence="4">
    <location>
        <position position="134"/>
    </location>
</feature>
<evidence type="ECO:0000256" key="2">
    <source>
        <dbReference type="ARBA" id="ARBA00039140"/>
    </source>
</evidence>
<accession>A0AAE3QNK1</accession>
<feature type="active site" evidence="4">
    <location>
        <position position="15"/>
    </location>
</feature>
<dbReference type="InterPro" id="IPR035909">
    <property type="entry name" value="CheB_C"/>
</dbReference>
<protein>
    <recommendedName>
        <fullName evidence="2">protein-glutamate methylesterase</fullName>
        <ecNumber evidence="2">3.1.1.61</ecNumber>
    </recommendedName>
</protein>
<dbReference type="InterPro" id="IPR000673">
    <property type="entry name" value="Sig_transdc_resp-reg_Me-estase"/>
</dbReference>
<dbReference type="GO" id="GO:0006935">
    <property type="term" value="P:chemotaxis"/>
    <property type="evidence" value="ECO:0007669"/>
    <property type="project" value="UniProtKB-UniRule"/>
</dbReference>
<dbReference type="GO" id="GO:0000156">
    <property type="term" value="F:phosphorelay response regulator activity"/>
    <property type="evidence" value="ECO:0007669"/>
    <property type="project" value="InterPro"/>
</dbReference>
<dbReference type="PANTHER" id="PTHR42872">
    <property type="entry name" value="PROTEIN-GLUTAMATE METHYLESTERASE/PROTEIN-GLUTAMINE GLUTAMINASE"/>
    <property type="match status" value="1"/>
</dbReference>
<evidence type="ECO:0000259" key="5">
    <source>
        <dbReference type="PROSITE" id="PS50122"/>
    </source>
</evidence>